<dbReference type="OrthoDB" id="61870at2759"/>
<reference evidence="2" key="1">
    <citation type="submission" date="2022-11" db="EMBL/GenBank/DDBJ databases">
        <authorList>
            <person name="Petersen C."/>
        </authorList>
    </citation>
    <scope>NUCLEOTIDE SEQUENCE</scope>
    <source>
        <strain evidence="2">IBT 34128</strain>
    </source>
</reference>
<evidence type="ECO:0000256" key="1">
    <source>
        <dbReference type="SAM" id="MobiDB-lite"/>
    </source>
</evidence>
<name>A0A9W9GAB1_9EURO</name>
<evidence type="ECO:0000313" key="3">
    <source>
        <dbReference type="Proteomes" id="UP001141434"/>
    </source>
</evidence>
<gene>
    <name evidence="2" type="ORF">NUU61_000626</name>
</gene>
<dbReference type="Proteomes" id="UP001141434">
    <property type="component" value="Unassembled WGS sequence"/>
</dbReference>
<dbReference type="EMBL" id="JAPMSZ010000001">
    <property type="protein sequence ID" value="KAJ5114867.1"/>
    <property type="molecule type" value="Genomic_DNA"/>
</dbReference>
<comment type="caution">
    <text evidence="2">The sequence shown here is derived from an EMBL/GenBank/DDBJ whole genome shotgun (WGS) entry which is preliminary data.</text>
</comment>
<dbReference type="PANTHER" id="PTHR20958">
    <property type="entry name" value="GLYCINE N-ACYLTRANSFERASE-LIKE PROTEIN"/>
    <property type="match status" value="1"/>
</dbReference>
<keyword evidence="3" id="KW-1185">Reference proteome</keyword>
<dbReference type="GeneID" id="81390378"/>
<feature type="compositionally biased region" description="Basic and acidic residues" evidence="1">
    <location>
        <begin position="102"/>
        <end position="118"/>
    </location>
</feature>
<dbReference type="RefSeq" id="XP_056516060.1">
    <property type="nucleotide sequence ID" value="XM_056651210.1"/>
</dbReference>
<dbReference type="InterPro" id="IPR016181">
    <property type="entry name" value="Acyl_CoA_acyltransferase"/>
</dbReference>
<sequence>MESQDCIYEHDAQIIPHLVSHLPYSSTVLRRIQHGLVYPSATAKILATFPPGATPEQPWLAAQVDLFRGRETQMVVYSSLEAEHTSNEPIGPVNPATSQTDSHYHTNKAADPHHHDQHATTATTTPADDDDHLRVSTLATSPLVLARARAQLLALLSYVKAYLRPIYLSSLQPASAAAGTSPIQNNPQPNHPAVPLIPPPDPLAFLLGSLHTGLFALLQQSGSYPGSYPLAGLRVHRVDFPPYYKYVFPREVFCPEGGESENDTAELDLPPGYRYHDRRGRVGVLPSQLDLVQSRTHIPRSRKQLSSMPGVAVYYDSEPSLEGQFKDVKSEDAPDEMPIAWAFLGTDGALATLHVEPEHRGRGIAFRLSKEVMRREMAPDGIYGSGSAAAQYGLSQNPIGDWVHTEVAQRNQASRRVMDKIGGRPLTTVVWTCIELCD</sequence>
<feature type="region of interest" description="Disordered" evidence="1">
    <location>
        <begin position="81"/>
        <end position="130"/>
    </location>
</feature>
<organism evidence="2 3">
    <name type="scientific">Penicillium alfredii</name>
    <dbReference type="NCBI Taxonomy" id="1506179"/>
    <lineage>
        <taxon>Eukaryota</taxon>
        <taxon>Fungi</taxon>
        <taxon>Dikarya</taxon>
        <taxon>Ascomycota</taxon>
        <taxon>Pezizomycotina</taxon>
        <taxon>Eurotiomycetes</taxon>
        <taxon>Eurotiomycetidae</taxon>
        <taxon>Eurotiales</taxon>
        <taxon>Aspergillaceae</taxon>
        <taxon>Penicillium</taxon>
    </lineage>
</organism>
<evidence type="ECO:0000313" key="2">
    <source>
        <dbReference type="EMBL" id="KAJ5114867.1"/>
    </source>
</evidence>
<dbReference type="AlphaFoldDB" id="A0A9W9GAB1"/>
<protein>
    <recommendedName>
        <fullName evidence="4">N-acetyltransferase domain-containing protein</fullName>
    </recommendedName>
</protein>
<dbReference type="InterPro" id="IPR053225">
    <property type="entry name" value="Acyl-CoA_N-acyltransferase"/>
</dbReference>
<reference evidence="2" key="2">
    <citation type="journal article" date="2023" name="IMA Fungus">
        <title>Comparative genomic study of the Penicillium genus elucidates a diverse pangenome and 15 lateral gene transfer events.</title>
        <authorList>
            <person name="Petersen C."/>
            <person name="Sorensen T."/>
            <person name="Nielsen M.R."/>
            <person name="Sondergaard T.E."/>
            <person name="Sorensen J.L."/>
            <person name="Fitzpatrick D.A."/>
            <person name="Frisvad J.C."/>
            <person name="Nielsen K.L."/>
        </authorList>
    </citation>
    <scope>NUCLEOTIDE SEQUENCE</scope>
    <source>
        <strain evidence="2">IBT 34128</strain>
    </source>
</reference>
<dbReference type="PANTHER" id="PTHR20958:SF6">
    <property type="entry name" value="GLYCINE N-ACYLTRANSFERASE-LIKE PROTEIN"/>
    <property type="match status" value="1"/>
</dbReference>
<dbReference type="SUPFAM" id="SSF55729">
    <property type="entry name" value="Acyl-CoA N-acyltransferases (Nat)"/>
    <property type="match status" value="1"/>
</dbReference>
<accession>A0A9W9GAB1</accession>
<proteinExistence type="predicted"/>
<dbReference type="Gene3D" id="3.40.630.30">
    <property type="match status" value="1"/>
</dbReference>
<dbReference type="CDD" id="cd04301">
    <property type="entry name" value="NAT_SF"/>
    <property type="match status" value="1"/>
</dbReference>
<evidence type="ECO:0008006" key="4">
    <source>
        <dbReference type="Google" id="ProtNLM"/>
    </source>
</evidence>